<gene>
    <name evidence="1" type="ORF">FMM08_13135</name>
</gene>
<dbReference type="Proteomes" id="UP000321234">
    <property type="component" value="Unassembled WGS sequence"/>
</dbReference>
<dbReference type="OrthoDB" id="5177903at2"/>
<comment type="caution">
    <text evidence="1">The sequence shown here is derived from an EMBL/GenBank/DDBJ whole genome shotgun (WGS) entry which is preliminary data.</text>
</comment>
<accession>A0A5C8ZF24</accession>
<proteinExistence type="predicted"/>
<dbReference type="RefSeq" id="WP_147926817.1">
    <property type="nucleotide sequence ID" value="NZ_VKAC01000007.1"/>
</dbReference>
<sequence>MSEIRLGPGQSLRLAFEMMQVEPGPGAHRLSLNYRAEPVNLPVGAVLVLGGTAVLHAGGWLGTLHPEAAMPISVNAVYPRPTVLTTTISDGQLAGLEAARDGRDLELLITLNATLTGAPELDYPSSSTQDWLRIPGPEWARHAERLGALVTVPLRVPLPLGDPHSTRARAGLHLQASMRAISDGRHHEAVREARIALELHGEVSPPASYSKAEAARTRDLPQRFAVLRDSVYAVASGAAHGDEVTESFEYSRSDAMTVVAAVAALMQRSP</sequence>
<evidence type="ECO:0000313" key="1">
    <source>
        <dbReference type="EMBL" id="TXR55761.1"/>
    </source>
</evidence>
<name>A0A5C8ZF24_9ACTN</name>
<organism evidence="1 2">
    <name type="scientific">Quadrisphaera setariae</name>
    <dbReference type="NCBI Taxonomy" id="2593304"/>
    <lineage>
        <taxon>Bacteria</taxon>
        <taxon>Bacillati</taxon>
        <taxon>Actinomycetota</taxon>
        <taxon>Actinomycetes</taxon>
        <taxon>Kineosporiales</taxon>
        <taxon>Kineosporiaceae</taxon>
        <taxon>Quadrisphaera</taxon>
    </lineage>
</organism>
<dbReference type="AlphaFoldDB" id="A0A5C8ZF24"/>
<protein>
    <submittedName>
        <fullName evidence="1">Uncharacterized protein</fullName>
    </submittedName>
</protein>
<dbReference type="EMBL" id="VKAC01000007">
    <property type="protein sequence ID" value="TXR55761.1"/>
    <property type="molecule type" value="Genomic_DNA"/>
</dbReference>
<keyword evidence="2" id="KW-1185">Reference proteome</keyword>
<reference evidence="1 2" key="1">
    <citation type="submission" date="2019-07" db="EMBL/GenBank/DDBJ databases">
        <title>Quadrisphaera sp. strain DD2A genome sequencing and assembly.</title>
        <authorList>
            <person name="Kim I."/>
        </authorList>
    </citation>
    <scope>NUCLEOTIDE SEQUENCE [LARGE SCALE GENOMIC DNA]</scope>
    <source>
        <strain evidence="1 2">DD2A</strain>
    </source>
</reference>
<evidence type="ECO:0000313" key="2">
    <source>
        <dbReference type="Proteomes" id="UP000321234"/>
    </source>
</evidence>